<feature type="domain" description="Thioredoxin" evidence="16">
    <location>
        <begin position="170"/>
        <end position="283"/>
    </location>
</feature>
<dbReference type="InterPro" id="IPR005792">
    <property type="entry name" value="Prot_disulphide_isomerase"/>
</dbReference>
<evidence type="ECO:0000313" key="17">
    <source>
        <dbReference type="EMBL" id="EDO32930.1"/>
    </source>
</evidence>
<evidence type="ECO:0000256" key="10">
    <source>
        <dbReference type="ARBA" id="ARBA00023284"/>
    </source>
</evidence>
<dbReference type="GO" id="GO:0034976">
    <property type="term" value="P:response to endoplasmic reticulum stress"/>
    <property type="evidence" value="ECO:0000318"/>
    <property type="project" value="GO_Central"/>
</dbReference>
<gene>
    <name evidence="17" type="ORF">NEMVEDRAFT_v1g193399</name>
</gene>
<feature type="disulfide bond" description="Redox-active" evidence="12">
    <location>
        <begin position="205"/>
        <end position="208"/>
    </location>
</feature>
<proteinExistence type="inferred from homology"/>
<feature type="disulfide bond" description="Redox-active" evidence="12">
    <location>
        <begin position="555"/>
        <end position="558"/>
    </location>
</feature>
<comment type="similarity">
    <text evidence="3 13">Belongs to the protein disulfide isomerase family.</text>
</comment>
<dbReference type="FunFam" id="3.40.30.10:FF:000126">
    <property type="entry name" value="Protein disulfide-isomerase A4"/>
    <property type="match status" value="1"/>
</dbReference>
<keyword evidence="4 14" id="KW-0732">Signal</keyword>
<dbReference type="PANTHER" id="PTHR18929:SF210">
    <property type="entry name" value="PROTEIN DISULFIDE-ISOMERASE A4"/>
    <property type="match status" value="1"/>
</dbReference>
<feature type="domain" description="Thioredoxin" evidence="16">
    <location>
        <begin position="36"/>
        <end position="168"/>
    </location>
</feature>
<comment type="catalytic activity">
    <reaction evidence="1 14">
        <text>Catalyzes the rearrangement of -S-S- bonds in proteins.</text>
        <dbReference type="EC" id="5.3.4.1"/>
    </reaction>
</comment>
<dbReference type="InterPro" id="IPR017937">
    <property type="entry name" value="Thioredoxin_CS"/>
</dbReference>
<keyword evidence="7" id="KW-0007">Acetylation</keyword>
<dbReference type="PANTHER" id="PTHR18929">
    <property type="entry name" value="PROTEIN DISULFIDE ISOMERASE"/>
    <property type="match status" value="1"/>
</dbReference>
<name>A7STM8_NEMVE</name>
<dbReference type="PROSITE" id="PS00194">
    <property type="entry name" value="THIOREDOXIN_1"/>
    <property type="match status" value="3"/>
</dbReference>
<evidence type="ECO:0000256" key="3">
    <source>
        <dbReference type="ARBA" id="ARBA00006347"/>
    </source>
</evidence>
<dbReference type="eggNOG" id="KOG0190">
    <property type="taxonomic scope" value="Eukaryota"/>
</dbReference>
<keyword evidence="6" id="KW-0256">Endoplasmic reticulum</keyword>
<evidence type="ECO:0000256" key="1">
    <source>
        <dbReference type="ARBA" id="ARBA00001182"/>
    </source>
</evidence>
<evidence type="ECO:0000256" key="9">
    <source>
        <dbReference type="ARBA" id="ARBA00023235"/>
    </source>
</evidence>
<evidence type="ECO:0000256" key="5">
    <source>
        <dbReference type="ARBA" id="ARBA00022737"/>
    </source>
</evidence>
<keyword evidence="9 14" id="KW-0413">Isomerase</keyword>
<dbReference type="NCBIfam" id="TIGR01126">
    <property type="entry name" value="pdi_dom"/>
    <property type="match status" value="3"/>
</dbReference>
<keyword evidence="5" id="KW-0677">Repeat</keyword>
<dbReference type="PRINTS" id="PR00421">
    <property type="entry name" value="THIOREDOXIN"/>
</dbReference>
<keyword evidence="18" id="KW-1185">Reference proteome</keyword>
<dbReference type="EMBL" id="DS469799">
    <property type="protein sequence ID" value="EDO32930.1"/>
    <property type="molecule type" value="Genomic_DNA"/>
</dbReference>
<dbReference type="AlphaFoldDB" id="A7STM8"/>
<dbReference type="FunFam" id="3.40.30.10:FF:000067">
    <property type="entry name" value="Protein disulfide-isomerase A4"/>
    <property type="match status" value="1"/>
</dbReference>
<reference evidence="17 18" key="1">
    <citation type="journal article" date="2007" name="Science">
        <title>Sea anemone genome reveals ancestral eumetazoan gene repertoire and genomic organization.</title>
        <authorList>
            <person name="Putnam N.H."/>
            <person name="Srivastava M."/>
            <person name="Hellsten U."/>
            <person name="Dirks B."/>
            <person name="Chapman J."/>
            <person name="Salamov A."/>
            <person name="Terry A."/>
            <person name="Shapiro H."/>
            <person name="Lindquist E."/>
            <person name="Kapitonov V.V."/>
            <person name="Jurka J."/>
            <person name="Genikhovich G."/>
            <person name="Grigoriev I.V."/>
            <person name="Lucas S.M."/>
            <person name="Steele R.E."/>
            <person name="Finnerty J.R."/>
            <person name="Technau U."/>
            <person name="Martindale M.Q."/>
            <person name="Rokhsar D.S."/>
        </authorList>
    </citation>
    <scope>NUCLEOTIDE SEQUENCE [LARGE SCALE GENOMIC DNA]</scope>
    <source>
        <strain evidence="18">CH2 X CH6</strain>
    </source>
</reference>
<evidence type="ECO:0000256" key="8">
    <source>
        <dbReference type="ARBA" id="ARBA00023157"/>
    </source>
</evidence>
<comment type="subunit">
    <text evidence="11">Part of a large chaperone multiprotein complex comprising DNAJB11, HSP90B1, HSPA5, HYOU, PDIA2, PDIA4, PDIA6, PPIB, SDF2L1, UGGT1 and very small amounts of ERP29, but not, or at very low levels, CALR nor CANX. Component of a complex containing at least CRELD2, MANF, MATN3 and PDIA4.</text>
</comment>
<dbReference type="OMA" id="FRSKHEP"/>
<dbReference type="InterPro" id="IPR013766">
    <property type="entry name" value="Thioredoxin_domain"/>
</dbReference>
<evidence type="ECO:0000256" key="2">
    <source>
        <dbReference type="ARBA" id="ARBA00004319"/>
    </source>
</evidence>
<dbReference type="CDD" id="cd02995">
    <property type="entry name" value="PDI_a_PDI_a'_C"/>
    <property type="match status" value="1"/>
</dbReference>
<keyword evidence="8 12" id="KW-1015">Disulfide bond</keyword>
<dbReference type="OrthoDB" id="427280at2759"/>
<dbReference type="GO" id="GO:0009986">
    <property type="term" value="C:cell surface"/>
    <property type="evidence" value="ECO:0000318"/>
    <property type="project" value="GO_Central"/>
</dbReference>
<dbReference type="InterPro" id="IPR005788">
    <property type="entry name" value="PDI_thioredoxin-like_dom"/>
</dbReference>
<dbReference type="Proteomes" id="UP000001593">
    <property type="component" value="Unassembled WGS sequence"/>
</dbReference>
<feature type="region of interest" description="Disordered" evidence="15">
    <location>
        <begin position="30"/>
        <end position="60"/>
    </location>
</feature>
<dbReference type="InParanoid" id="A7STM8"/>
<dbReference type="NCBIfam" id="TIGR01130">
    <property type="entry name" value="ER_PDI_fam"/>
    <property type="match status" value="1"/>
</dbReference>
<feature type="chain" id="PRO_5005121877" description="Protein disulfide-isomerase" evidence="14">
    <location>
        <begin position="25"/>
        <end position="646"/>
    </location>
</feature>
<dbReference type="GO" id="GO:0005788">
    <property type="term" value="C:endoplasmic reticulum lumen"/>
    <property type="evidence" value="ECO:0007669"/>
    <property type="project" value="UniProtKB-SubCell"/>
</dbReference>
<dbReference type="Pfam" id="PF00085">
    <property type="entry name" value="Thioredoxin"/>
    <property type="match status" value="3"/>
</dbReference>
<dbReference type="GO" id="GO:0006457">
    <property type="term" value="P:protein folding"/>
    <property type="evidence" value="ECO:0000318"/>
    <property type="project" value="GO_Central"/>
</dbReference>
<evidence type="ECO:0000256" key="4">
    <source>
        <dbReference type="ARBA" id="ARBA00022729"/>
    </source>
</evidence>
<dbReference type="STRING" id="45351.A7STM8"/>
<dbReference type="GO" id="GO:0003756">
    <property type="term" value="F:protein disulfide isomerase activity"/>
    <property type="evidence" value="ECO:0000318"/>
    <property type="project" value="GO_Central"/>
</dbReference>
<dbReference type="FunFam" id="3.40.30.10:FF:000084">
    <property type="entry name" value="Protein disulfide-isomerase A4"/>
    <property type="match status" value="1"/>
</dbReference>
<dbReference type="PROSITE" id="PS51352">
    <property type="entry name" value="THIOREDOXIN_2"/>
    <property type="match status" value="3"/>
</dbReference>
<accession>A7STM8</accession>
<evidence type="ECO:0000256" key="13">
    <source>
        <dbReference type="RuleBase" id="RU004208"/>
    </source>
</evidence>
<dbReference type="Pfam" id="PF13848">
    <property type="entry name" value="Thioredoxin_6"/>
    <property type="match status" value="1"/>
</dbReference>
<dbReference type="EC" id="5.3.4.1" evidence="14"/>
<evidence type="ECO:0000256" key="12">
    <source>
        <dbReference type="PIRSR" id="PIRSR605792-51"/>
    </source>
</evidence>
<comment type="subcellular location">
    <subcellularLocation>
        <location evidence="2">Endoplasmic reticulum lumen</location>
    </subcellularLocation>
</comment>
<dbReference type="SUPFAM" id="SSF52833">
    <property type="entry name" value="Thioredoxin-like"/>
    <property type="match status" value="4"/>
</dbReference>
<evidence type="ECO:0000256" key="15">
    <source>
        <dbReference type="SAM" id="MobiDB-lite"/>
    </source>
</evidence>
<dbReference type="GO" id="GO:0005783">
    <property type="term" value="C:endoplasmic reticulum"/>
    <property type="evidence" value="ECO:0000318"/>
    <property type="project" value="GO_Central"/>
</dbReference>
<feature type="domain" description="Thioredoxin" evidence="16">
    <location>
        <begin position="505"/>
        <end position="634"/>
    </location>
</feature>
<evidence type="ECO:0000313" key="18">
    <source>
        <dbReference type="Proteomes" id="UP000001593"/>
    </source>
</evidence>
<dbReference type="InterPro" id="IPR036249">
    <property type="entry name" value="Thioredoxin-like_sf"/>
</dbReference>
<keyword evidence="10 12" id="KW-0676">Redox-active center</keyword>
<sequence>MARSKTLIAISLLALVAFAYLGYAEEILEDKETEDSDPGAENDDEQEKNDADDSDEVKEEDDVLVLNSKNFDRVIEENNIILVEFYAPWCGHCKSLAPEYAKAAKKMKLNDPPVPFAKMDATVASDIAQRFDVSGYPTLKIFRKGTPYEYEGPREESGIVEYMKKQSDPNWKPPPVAALTLTKENFTEVVNRESLMLVEFFAPWCGHCKQLAPEYEKAAQELQKNDPPIPLAIVDATIESELAQKYEVQGYPTLKVFRKGKATEYKGQRDQYGIASYMRSQVGPSSRILSSLKAVQDFMKEKDDVTIMGFFDGEDDKMLESYLEANNDVRDDYPFAHTFDAAAKKHFGIKKSSIVLFQPERFLSKYEPKHFVYEGKDLSPAALQGFYKDKRVPLVGLYTSYDKDKKYAARPLCIVYYGVDFGFDNRVATQFWRSKVIEVAKDHRDITFAIANEEESEQELKDFGLAESGEEVNVGCFDKEGRKFRMDPDEEEFSEDSLREFVEEFKAGNLKPIIKSQPVPKSNKEPVTVVVGKTFDEIVNDPKKDVLIEFYAPWCGHCKALEPTFKKLGKHFRNDKNIVIAKIDATANDVPSTYAVEGFPTIYFATSKDKKNPIKFDGGRELKDLIKFVEEKATVSLSKEKAKDEL</sequence>
<evidence type="ECO:0000259" key="16">
    <source>
        <dbReference type="PROSITE" id="PS51352"/>
    </source>
</evidence>
<dbReference type="FunFam" id="3.40.30.10:FF:000017">
    <property type="entry name" value="Protein disulfide-isomerase A4"/>
    <property type="match status" value="1"/>
</dbReference>
<dbReference type="PhylomeDB" id="A7STM8"/>
<evidence type="ECO:0000256" key="11">
    <source>
        <dbReference type="ARBA" id="ARBA00066008"/>
    </source>
</evidence>
<dbReference type="HOGENOM" id="CLU_025879_6_2_1"/>
<feature type="signal peptide" evidence="14">
    <location>
        <begin position="1"/>
        <end position="24"/>
    </location>
</feature>
<evidence type="ECO:0000256" key="14">
    <source>
        <dbReference type="RuleBase" id="RU361130"/>
    </source>
</evidence>
<dbReference type="KEGG" id="nve:5504110"/>
<dbReference type="Gene3D" id="3.40.30.10">
    <property type="entry name" value="Glutaredoxin"/>
    <property type="match status" value="5"/>
</dbReference>
<dbReference type="FunFam" id="3.40.30.10:FF:000076">
    <property type="entry name" value="Protein disulfide-isomerase A4"/>
    <property type="match status" value="1"/>
</dbReference>
<evidence type="ECO:0000256" key="7">
    <source>
        <dbReference type="ARBA" id="ARBA00022990"/>
    </source>
</evidence>
<organism evidence="17 18">
    <name type="scientific">Nematostella vectensis</name>
    <name type="common">Starlet sea anemone</name>
    <dbReference type="NCBI Taxonomy" id="45351"/>
    <lineage>
        <taxon>Eukaryota</taxon>
        <taxon>Metazoa</taxon>
        <taxon>Cnidaria</taxon>
        <taxon>Anthozoa</taxon>
        <taxon>Hexacorallia</taxon>
        <taxon>Actiniaria</taxon>
        <taxon>Edwardsiidae</taxon>
        <taxon>Nematostella</taxon>
    </lineage>
</organism>
<dbReference type="CDD" id="cd02961">
    <property type="entry name" value="PDI_a_family"/>
    <property type="match status" value="2"/>
</dbReference>
<evidence type="ECO:0000256" key="6">
    <source>
        <dbReference type="ARBA" id="ARBA00022824"/>
    </source>
</evidence>
<protein>
    <recommendedName>
        <fullName evidence="14">Protein disulfide-isomerase</fullName>
        <ecNumber evidence="14">5.3.4.1</ecNumber>
    </recommendedName>
</protein>